<proteinExistence type="predicted"/>
<dbReference type="Pfam" id="PF03707">
    <property type="entry name" value="MHYT"/>
    <property type="match status" value="3"/>
</dbReference>
<dbReference type="RefSeq" id="WP_043745085.1">
    <property type="nucleotide sequence ID" value="NZ_AQQX01000001.1"/>
</dbReference>
<gene>
    <name evidence="3" type="ORF">ATO9_03695</name>
</gene>
<feature type="transmembrane region" description="Helical" evidence="1">
    <location>
        <begin position="114"/>
        <end position="134"/>
    </location>
</feature>
<dbReference type="PROSITE" id="PS50924">
    <property type="entry name" value="MHYT"/>
    <property type="match status" value="1"/>
</dbReference>
<dbReference type="EMBL" id="AQQX01000001">
    <property type="protein sequence ID" value="KGM50595.1"/>
    <property type="molecule type" value="Genomic_DNA"/>
</dbReference>
<protein>
    <recommendedName>
        <fullName evidence="2">MHYT domain-containing protein</fullName>
    </recommendedName>
</protein>
<dbReference type="PANTHER" id="PTHR35152">
    <property type="entry name" value="DOMAIN SIGNALLING PROTEIN, PUTATIVE (AFU_ORTHOLOGUE AFUA_5G11310)-RELATED"/>
    <property type="match status" value="1"/>
</dbReference>
<keyword evidence="1" id="KW-0472">Membrane</keyword>
<reference evidence="3 4" key="1">
    <citation type="journal article" date="2015" name="Antonie Van Leeuwenhoek">
        <title>Pseudooceanicola atlanticus gen. nov. sp. nov., isolated from surface seawater of the Atlantic Ocean and reclassification of Oceanicola batsensis, Oceanicola marinus, Oceanicola nitratireducens, Oceanicola nanhaiensis, Oceanicola antarcticus and Oceanicola flagellatus, as Pseudooceanicola batsensis comb. nov., Pseudooceanicola marinus comb. nov., Pseudooceanicola nitratireducens comb. nov., Pseudooceanicola nanhaiensis comb. nov., Pseudooceanicola antarcticus comb. nov., and Pseudooceanicola flagellatus comb. nov.</title>
        <authorList>
            <person name="Lai Q."/>
            <person name="Li G."/>
            <person name="Liu X."/>
            <person name="Du Y."/>
            <person name="Sun F."/>
            <person name="Shao Z."/>
        </authorList>
    </citation>
    <scope>NUCLEOTIDE SEQUENCE [LARGE SCALE GENOMIC DNA]</scope>
    <source>
        <strain evidence="3 4">22II-s11g</strain>
    </source>
</reference>
<evidence type="ECO:0000313" key="4">
    <source>
        <dbReference type="Proteomes" id="UP000030004"/>
    </source>
</evidence>
<dbReference type="InterPro" id="IPR005330">
    <property type="entry name" value="MHYT_dom"/>
</dbReference>
<feature type="transmembrane region" description="Helical" evidence="1">
    <location>
        <begin position="47"/>
        <end position="72"/>
    </location>
</feature>
<name>A0A0A0EJV6_9RHOB</name>
<dbReference type="eggNOG" id="COG3300">
    <property type="taxonomic scope" value="Bacteria"/>
</dbReference>
<evidence type="ECO:0000259" key="2">
    <source>
        <dbReference type="PROSITE" id="PS50924"/>
    </source>
</evidence>
<feature type="transmembrane region" description="Helical" evidence="1">
    <location>
        <begin position="16"/>
        <end position="35"/>
    </location>
</feature>
<dbReference type="PANTHER" id="PTHR35152:SF1">
    <property type="entry name" value="DOMAIN SIGNALLING PROTEIN, PUTATIVE (AFU_ORTHOLOGUE AFUA_5G11310)-RELATED"/>
    <property type="match status" value="1"/>
</dbReference>
<keyword evidence="4" id="KW-1185">Reference proteome</keyword>
<comment type="caution">
    <text evidence="3">The sequence shown here is derived from an EMBL/GenBank/DDBJ whole genome shotgun (WGS) entry which is preliminary data.</text>
</comment>
<keyword evidence="1" id="KW-0812">Transmembrane</keyword>
<dbReference type="GO" id="GO:0016020">
    <property type="term" value="C:membrane"/>
    <property type="evidence" value="ECO:0007669"/>
    <property type="project" value="UniProtKB-UniRule"/>
</dbReference>
<feature type="transmembrane region" description="Helical" evidence="1">
    <location>
        <begin position="205"/>
        <end position="230"/>
    </location>
</feature>
<accession>A0A0A0EJV6</accession>
<organism evidence="3 4">
    <name type="scientific">Pseudooceanicola atlanticus</name>
    <dbReference type="NCBI Taxonomy" id="1461694"/>
    <lineage>
        <taxon>Bacteria</taxon>
        <taxon>Pseudomonadati</taxon>
        <taxon>Pseudomonadota</taxon>
        <taxon>Alphaproteobacteria</taxon>
        <taxon>Rhodobacterales</taxon>
        <taxon>Paracoccaceae</taxon>
        <taxon>Pseudooceanicola</taxon>
    </lineage>
</organism>
<dbReference type="STRING" id="1461694.ATO9_03695"/>
<feature type="transmembrane region" description="Helical" evidence="1">
    <location>
        <begin position="140"/>
        <end position="159"/>
    </location>
</feature>
<feature type="transmembrane region" description="Helical" evidence="1">
    <location>
        <begin position="84"/>
        <end position="102"/>
    </location>
</feature>
<feature type="transmembrane region" description="Helical" evidence="1">
    <location>
        <begin position="171"/>
        <end position="193"/>
    </location>
</feature>
<sequence length="249" mass="26045">MIGLLLQGVLETRANFILAAAAVCTVMAMTLVLLMRNSATATTRQRLFGAAWIALVAGVGVWTTHFVAMIGYRPDAALTYDLELTSISILVGIVFVGLPIAASEIFRDRLERMGLGAFTALGVAGMHLTGMTAVENCLPTYNPLVLTAGIVISILCFSFALTRVDTDSKGLLGKAAGIIAGVCSLHFIAMASVSLNMFDMGETGIGGVTLSIMVAIVALSVFAATMIGTFNHRRALATGRLQGDDTLVA</sequence>
<dbReference type="AlphaFoldDB" id="A0A0A0EJV6"/>
<evidence type="ECO:0000256" key="1">
    <source>
        <dbReference type="PROSITE-ProRule" id="PRU00244"/>
    </source>
</evidence>
<evidence type="ECO:0000313" key="3">
    <source>
        <dbReference type="EMBL" id="KGM50595.1"/>
    </source>
</evidence>
<dbReference type="Proteomes" id="UP000030004">
    <property type="component" value="Unassembled WGS sequence"/>
</dbReference>
<dbReference type="OrthoDB" id="9781059at2"/>
<feature type="domain" description="MHYT" evidence="2">
    <location>
        <begin position="12"/>
        <end position="196"/>
    </location>
</feature>
<keyword evidence="1" id="KW-1133">Transmembrane helix</keyword>